<dbReference type="SUPFAM" id="SSF50891">
    <property type="entry name" value="Cyclophilin-like"/>
    <property type="match status" value="1"/>
</dbReference>
<dbReference type="InterPro" id="IPR003833">
    <property type="entry name" value="CT_C_D"/>
</dbReference>
<keyword evidence="7" id="KW-1185">Reference proteome</keyword>
<dbReference type="Gene3D" id="3.30.1360.40">
    <property type="match status" value="1"/>
</dbReference>
<keyword evidence="4" id="KW-0472">Membrane</keyword>
<evidence type="ECO:0000313" key="6">
    <source>
        <dbReference type="EMBL" id="XBL14242.1"/>
    </source>
</evidence>
<evidence type="ECO:0000256" key="3">
    <source>
        <dbReference type="ARBA" id="ARBA00022840"/>
    </source>
</evidence>
<dbReference type="GO" id="GO:0017168">
    <property type="term" value="F:5-oxoprolinase (ATP-hydrolyzing) activity"/>
    <property type="evidence" value="ECO:0007669"/>
    <property type="project" value="UniProtKB-EC"/>
</dbReference>
<feature type="transmembrane region" description="Helical" evidence="4">
    <location>
        <begin position="127"/>
        <end position="145"/>
    </location>
</feature>
<name>A0AAU7EGR9_9FLAO</name>
<sequence length="243" mass="27580">MAFNLVYKRFGACSILVEWPAVIEEEILKDIMIFKTAIEKNNIKTIVELKHAYNSLLISYSSFLESFKNESDRLKNLYKSLNFKNDTVSVLWRIPVCYDAVFGIDLETISVEKKLSKDMIIKRHSESIYTVYFIGFLPGFLYLGGLDESLYMARKTTPRLQIEKGAVAIGGNQTGVYPMSSPGGWHVIGNSPIAFFNPKLKSPCFAKAEDRIVFEPISLKEYHNIKVLVEAGVFQLKSEVFHG</sequence>
<dbReference type="PANTHER" id="PTHR34698">
    <property type="entry name" value="5-OXOPROLINASE SUBUNIT B"/>
    <property type="match status" value="1"/>
</dbReference>
<evidence type="ECO:0000259" key="5">
    <source>
        <dbReference type="SMART" id="SM00796"/>
    </source>
</evidence>
<accession>A0AAU7EGR9</accession>
<keyword evidence="2 6" id="KW-0378">Hydrolase</keyword>
<dbReference type="InterPro" id="IPR029000">
    <property type="entry name" value="Cyclophilin-like_dom_sf"/>
</dbReference>
<feature type="domain" description="Carboxyltransferase" evidence="5">
    <location>
        <begin position="5"/>
        <end position="206"/>
    </location>
</feature>
<dbReference type="SUPFAM" id="SSF160467">
    <property type="entry name" value="PH0987 N-terminal domain-like"/>
    <property type="match status" value="1"/>
</dbReference>
<keyword evidence="1" id="KW-0547">Nucleotide-binding</keyword>
<dbReference type="Proteomes" id="UP001224325">
    <property type="component" value="Chromosome"/>
</dbReference>
<dbReference type="RefSeq" id="WP_308992292.1">
    <property type="nucleotide sequence ID" value="NZ_CP155618.1"/>
</dbReference>
<dbReference type="Pfam" id="PF02682">
    <property type="entry name" value="CT_C_D"/>
    <property type="match status" value="1"/>
</dbReference>
<protein>
    <submittedName>
        <fullName evidence="6">5-oxoprolinase subunit PxpB</fullName>
        <ecNumber evidence="6">3.5.2.9</ecNumber>
    </submittedName>
</protein>
<dbReference type="InterPro" id="IPR010016">
    <property type="entry name" value="PxpB"/>
</dbReference>
<dbReference type="NCBIfam" id="TIGR00370">
    <property type="entry name" value="5-oxoprolinase subunit PxpB"/>
    <property type="match status" value="1"/>
</dbReference>
<organism evidence="6 7">
    <name type="scientific">Mariniflexile litorale</name>
    <dbReference type="NCBI Taxonomy" id="3045158"/>
    <lineage>
        <taxon>Bacteria</taxon>
        <taxon>Pseudomonadati</taxon>
        <taxon>Bacteroidota</taxon>
        <taxon>Flavobacteriia</taxon>
        <taxon>Flavobacteriales</taxon>
        <taxon>Flavobacteriaceae</taxon>
        <taxon>Mariniflexile</taxon>
    </lineage>
</organism>
<evidence type="ECO:0000256" key="1">
    <source>
        <dbReference type="ARBA" id="ARBA00022741"/>
    </source>
</evidence>
<dbReference type="AlphaFoldDB" id="A0AAU7EGR9"/>
<gene>
    <name evidence="6" type="primary">pxpB</name>
    <name evidence="6" type="ORF">QLS71_018250</name>
</gene>
<keyword evidence="4" id="KW-0812">Transmembrane</keyword>
<reference evidence="6" key="1">
    <citation type="submission" date="2024-04" db="EMBL/GenBank/DDBJ databases">
        <title>Mariniflexile litorale, isolated from the shallow sediments of the Sea of Japan.</title>
        <authorList>
            <person name="Romanenko L."/>
            <person name="Isaeva M."/>
        </authorList>
    </citation>
    <scope>NUCLEOTIDE SEQUENCE [LARGE SCALE GENOMIC DNA]</scope>
    <source>
        <strain evidence="6">KMM 9835</strain>
    </source>
</reference>
<dbReference type="EC" id="3.5.2.9" evidence="6"/>
<keyword evidence="3" id="KW-0067">ATP-binding</keyword>
<dbReference type="KEGG" id="mlil:QLS71_018250"/>
<keyword evidence="4" id="KW-1133">Transmembrane helix</keyword>
<evidence type="ECO:0000256" key="2">
    <source>
        <dbReference type="ARBA" id="ARBA00022801"/>
    </source>
</evidence>
<proteinExistence type="predicted"/>
<dbReference type="PANTHER" id="PTHR34698:SF2">
    <property type="entry name" value="5-OXOPROLINASE SUBUNIT B"/>
    <property type="match status" value="1"/>
</dbReference>
<dbReference type="Gene3D" id="2.40.100.10">
    <property type="entry name" value="Cyclophilin-like"/>
    <property type="match status" value="1"/>
</dbReference>
<dbReference type="SMART" id="SM00796">
    <property type="entry name" value="AHS1"/>
    <property type="match status" value="1"/>
</dbReference>
<dbReference type="EMBL" id="CP155618">
    <property type="protein sequence ID" value="XBL14242.1"/>
    <property type="molecule type" value="Genomic_DNA"/>
</dbReference>
<evidence type="ECO:0000256" key="4">
    <source>
        <dbReference type="SAM" id="Phobius"/>
    </source>
</evidence>
<dbReference type="GO" id="GO:0005524">
    <property type="term" value="F:ATP binding"/>
    <property type="evidence" value="ECO:0007669"/>
    <property type="project" value="UniProtKB-KW"/>
</dbReference>
<evidence type="ECO:0000313" key="7">
    <source>
        <dbReference type="Proteomes" id="UP001224325"/>
    </source>
</evidence>